<keyword evidence="1" id="KW-0472">Membrane</keyword>
<feature type="transmembrane region" description="Helical" evidence="1">
    <location>
        <begin position="128"/>
        <end position="148"/>
    </location>
</feature>
<evidence type="ECO:0000256" key="1">
    <source>
        <dbReference type="SAM" id="Phobius"/>
    </source>
</evidence>
<evidence type="ECO:0000313" key="3">
    <source>
        <dbReference type="Proteomes" id="UP001254488"/>
    </source>
</evidence>
<comment type="caution">
    <text evidence="2">The sequence shown here is derived from an EMBL/GenBank/DDBJ whole genome shotgun (WGS) entry which is preliminary data.</text>
</comment>
<dbReference type="RefSeq" id="WP_311331571.1">
    <property type="nucleotide sequence ID" value="NZ_JAVRHZ010000001.1"/>
</dbReference>
<reference evidence="2 3" key="1">
    <citation type="submission" date="2023-09" db="EMBL/GenBank/DDBJ databases">
        <authorList>
            <person name="Rey-Velasco X."/>
        </authorList>
    </citation>
    <scope>NUCLEOTIDE SEQUENCE [LARGE SCALE GENOMIC DNA]</scope>
    <source>
        <strain evidence="2 3">W242</strain>
    </source>
</reference>
<proteinExistence type="predicted"/>
<keyword evidence="3" id="KW-1185">Reference proteome</keyword>
<protein>
    <submittedName>
        <fullName evidence="2">Uncharacterized protein</fullName>
    </submittedName>
</protein>
<accession>A0ABU2YA01</accession>
<sequence length="199" mass="23052">MELEEMKSLWSSLSDKVAKQELVNKKLVMEMTQQKYKNKFKTLLNYEIVGSVICFLTAVLILFNLDKMDTWYLMTCAVFSLAFILVLPVLVLKNLIGIKNITIVNSTYKQTITHFAKEKKRLMLIQQIGLSFSVVLMFTTMPVFSMIFNNKDFFKQEYGVGFWIFIGVLAIGVLLFSLWGYRCYKRIMSSAEDLLKGIE</sequence>
<name>A0ABU2YA01_9FLAO</name>
<dbReference type="EMBL" id="JAVRHZ010000001">
    <property type="protein sequence ID" value="MDT0554610.1"/>
    <property type="molecule type" value="Genomic_DNA"/>
</dbReference>
<feature type="transmembrane region" description="Helical" evidence="1">
    <location>
        <begin position="160"/>
        <end position="181"/>
    </location>
</feature>
<gene>
    <name evidence="2" type="ORF">RM538_01240</name>
</gene>
<organism evidence="2 3">
    <name type="scientific">Patiriisocius hiemis</name>
    <dbReference type="NCBI Taxonomy" id="3075604"/>
    <lineage>
        <taxon>Bacteria</taxon>
        <taxon>Pseudomonadati</taxon>
        <taxon>Bacteroidota</taxon>
        <taxon>Flavobacteriia</taxon>
        <taxon>Flavobacteriales</taxon>
        <taxon>Flavobacteriaceae</taxon>
        <taxon>Patiriisocius</taxon>
    </lineage>
</organism>
<feature type="transmembrane region" description="Helical" evidence="1">
    <location>
        <begin position="71"/>
        <end position="92"/>
    </location>
</feature>
<keyword evidence="1" id="KW-1133">Transmembrane helix</keyword>
<keyword evidence="1" id="KW-0812">Transmembrane</keyword>
<evidence type="ECO:0000313" key="2">
    <source>
        <dbReference type="EMBL" id="MDT0554610.1"/>
    </source>
</evidence>
<feature type="transmembrane region" description="Helical" evidence="1">
    <location>
        <begin position="43"/>
        <end position="65"/>
    </location>
</feature>
<dbReference type="Proteomes" id="UP001254488">
    <property type="component" value="Unassembled WGS sequence"/>
</dbReference>